<dbReference type="GO" id="GO:0008017">
    <property type="term" value="F:microtubule binding"/>
    <property type="evidence" value="ECO:0007669"/>
    <property type="project" value="TreeGrafter"/>
</dbReference>
<dbReference type="EMBL" id="GG663744">
    <property type="protein sequence ID" value="EEH54451.1"/>
    <property type="molecule type" value="Genomic_DNA"/>
</dbReference>
<gene>
    <name evidence="4" type="ORF">MICPUCDRAFT_63101</name>
</gene>
<dbReference type="PANTHER" id="PTHR13720">
    <property type="entry name" value="WD-40 REPEAT PROTEIN"/>
    <property type="match status" value="1"/>
</dbReference>
<dbReference type="InterPro" id="IPR036322">
    <property type="entry name" value="WD40_repeat_dom_sf"/>
</dbReference>
<name>C1N1H7_MICPC</name>
<dbReference type="InterPro" id="IPR001680">
    <property type="entry name" value="WD40_rpt"/>
</dbReference>
<sequence>MNSTPTFARMERPKVAVVLRRLAKNATQKNGPHSFQITSPYRGEGPPAIRALDCRPPAKPGDELPMEFVFGTNRCEVWEIEYKPGAKRPTVSVQVYGHMADLYAVATHPRDPNVFATASAADRVYLWNAAERNMVRTAPTGVVGRSVAFSVDPVPASAVYFPGWTPPAKPKPKPKPGQYDVPNPNAPVEIPAGHHLAIGGKFGNVAIIDAVTLQPLAKLKESAKEVSDLKYCQGPRPMLAVGSHDLCVDVYDVERGYVHLSRCQGHQASINHLDWSLPMTLHGVENRRVLQTSCASYEVRSIHWSPYDRVGVVNADP</sequence>
<keyword evidence="5" id="KW-1185">Reference proteome</keyword>
<dbReference type="Proteomes" id="UP000001876">
    <property type="component" value="Unassembled WGS sequence"/>
</dbReference>
<dbReference type="STRING" id="564608.C1N1H7"/>
<organism evidence="5">
    <name type="scientific">Micromonas pusilla (strain CCMP1545)</name>
    <name type="common">Picoplanktonic green alga</name>
    <dbReference type="NCBI Taxonomy" id="564608"/>
    <lineage>
        <taxon>Eukaryota</taxon>
        <taxon>Viridiplantae</taxon>
        <taxon>Chlorophyta</taxon>
        <taxon>Mamiellophyceae</taxon>
        <taxon>Mamiellales</taxon>
        <taxon>Mamiellaceae</taxon>
        <taxon>Micromonas</taxon>
    </lineage>
</organism>
<dbReference type="RefSeq" id="XP_003061821.1">
    <property type="nucleotide sequence ID" value="XM_003061775.1"/>
</dbReference>
<evidence type="ECO:0000256" key="3">
    <source>
        <dbReference type="PROSITE-ProRule" id="PRU00221"/>
    </source>
</evidence>
<dbReference type="PROSITE" id="PS50082">
    <property type="entry name" value="WD_REPEATS_2"/>
    <property type="match status" value="1"/>
</dbReference>
<dbReference type="eggNOG" id="KOG2106">
    <property type="taxonomic scope" value="Eukaryota"/>
</dbReference>
<dbReference type="OrthoDB" id="47802at2759"/>
<dbReference type="Gene3D" id="2.130.10.10">
    <property type="entry name" value="YVTN repeat-like/Quinoprotein amine dehydrogenase"/>
    <property type="match status" value="2"/>
</dbReference>
<reference evidence="4 5" key="1">
    <citation type="journal article" date="2009" name="Science">
        <title>Green evolution and dynamic adaptations revealed by genomes of the marine picoeukaryotes Micromonas.</title>
        <authorList>
            <person name="Worden A.Z."/>
            <person name="Lee J.H."/>
            <person name="Mock T."/>
            <person name="Rouze P."/>
            <person name="Simmons M.P."/>
            <person name="Aerts A.L."/>
            <person name="Allen A.E."/>
            <person name="Cuvelier M.L."/>
            <person name="Derelle E."/>
            <person name="Everett M.V."/>
            <person name="Foulon E."/>
            <person name="Grimwood J."/>
            <person name="Gundlach H."/>
            <person name="Henrissat B."/>
            <person name="Napoli C."/>
            <person name="McDonald S.M."/>
            <person name="Parker M.S."/>
            <person name="Rombauts S."/>
            <person name="Salamov A."/>
            <person name="Von Dassow P."/>
            <person name="Badger J.H."/>
            <person name="Coutinho P.M."/>
            <person name="Demir E."/>
            <person name="Dubchak I."/>
            <person name="Gentemann C."/>
            <person name="Eikrem W."/>
            <person name="Gready J.E."/>
            <person name="John U."/>
            <person name="Lanier W."/>
            <person name="Lindquist E.A."/>
            <person name="Lucas S."/>
            <person name="Mayer K.F."/>
            <person name="Moreau H."/>
            <person name="Not F."/>
            <person name="Otillar R."/>
            <person name="Panaud O."/>
            <person name="Pangilinan J."/>
            <person name="Paulsen I."/>
            <person name="Piegu B."/>
            <person name="Poliakov A."/>
            <person name="Robbens S."/>
            <person name="Schmutz J."/>
            <person name="Toulza E."/>
            <person name="Wyss T."/>
            <person name="Zelensky A."/>
            <person name="Zhou K."/>
            <person name="Armbrust E.V."/>
            <person name="Bhattacharya D."/>
            <person name="Goodenough U.W."/>
            <person name="Van de Peer Y."/>
            <person name="Grigoriev I.V."/>
        </authorList>
    </citation>
    <scope>NUCLEOTIDE SEQUENCE [LARGE SCALE GENOMIC DNA]</scope>
    <source>
        <strain evidence="4 5">CCMP1545</strain>
    </source>
</reference>
<dbReference type="KEGG" id="mpp:MICPUCDRAFT_63101"/>
<protein>
    <submittedName>
        <fullName evidence="4">Predicted protein</fullName>
    </submittedName>
</protein>
<dbReference type="InterPro" id="IPR050630">
    <property type="entry name" value="WD_repeat_EMAP"/>
</dbReference>
<evidence type="ECO:0000256" key="2">
    <source>
        <dbReference type="ARBA" id="ARBA00022737"/>
    </source>
</evidence>
<dbReference type="GeneID" id="9687260"/>
<dbReference type="SMART" id="SM00320">
    <property type="entry name" value="WD40"/>
    <property type="match status" value="2"/>
</dbReference>
<evidence type="ECO:0000256" key="1">
    <source>
        <dbReference type="ARBA" id="ARBA00022574"/>
    </source>
</evidence>
<proteinExistence type="predicted"/>
<accession>C1N1H7</accession>
<evidence type="ECO:0000313" key="5">
    <source>
        <dbReference type="Proteomes" id="UP000001876"/>
    </source>
</evidence>
<dbReference type="PANTHER" id="PTHR13720:SF33">
    <property type="entry name" value="HELP DOMAIN-CONTAINING PROTEIN"/>
    <property type="match status" value="1"/>
</dbReference>
<keyword evidence="2" id="KW-0677">Repeat</keyword>
<keyword evidence="1 3" id="KW-0853">WD repeat</keyword>
<dbReference type="InterPro" id="IPR015943">
    <property type="entry name" value="WD40/YVTN_repeat-like_dom_sf"/>
</dbReference>
<dbReference type="SUPFAM" id="SSF50978">
    <property type="entry name" value="WD40 repeat-like"/>
    <property type="match status" value="1"/>
</dbReference>
<evidence type="ECO:0000313" key="4">
    <source>
        <dbReference type="EMBL" id="EEH54451.1"/>
    </source>
</evidence>
<feature type="repeat" description="WD" evidence="3">
    <location>
        <begin position="95"/>
        <end position="137"/>
    </location>
</feature>
<dbReference type="AlphaFoldDB" id="C1N1H7"/>